<proteinExistence type="predicted"/>
<name>A0A239CDS5_9ACTN</name>
<organism evidence="2 3">
    <name type="scientific">Streptosporangium subroseum</name>
    <dbReference type="NCBI Taxonomy" id="106412"/>
    <lineage>
        <taxon>Bacteria</taxon>
        <taxon>Bacillati</taxon>
        <taxon>Actinomycetota</taxon>
        <taxon>Actinomycetes</taxon>
        <taxon>Streptosporangiales</taxon>
        <taxon>Streptosporangiaceae</taxon>
        <taxon>Streptosporangium</taxon>
    </lineage>
</organism>
<dbReference type="Proteomes" id="UP000198282">
    <property type="component" value="Unassembled WGS sequence"/>
</dbReference>
<protein>
    <submittedName>
        <fullName evidence="2">Uncharacterized protein</fullName>
    </submittedName>
</protein>
<feature type="region of interest" description="Disordered" evidence="1">
    <location>
        <begin position="1"/>
        <end position="25"/>
    </location>
</feature>
<dbReference type="EMBL" id="FZOD01000005">
    <property type="protein sequence ID" value="SNS17791.1"/>
    <property type="molecule type" value="Genomic_DNA"/>
</dbReference>
<keyword evidence="3" id="KW-1185">Reference proteome</keyword>
<dbReference type="RefSeq" id="WP_089206399.1">
    <property type="nucleotide sequence ID" value="NZ_FZOD01000005.1"/>
</dbReference>
<dbReference type="AlphaFoldDB" id="A0A239CDS5"/>
<evidence type="ECO:0000256" key="1">
    <source>
        <dbReference type="SAM" id="MobiDB-lite"/>
    </source>
</evidence>
<gene>
    <name evidence="2" type="ORF">SAMN05216276_1005123</name>
</gene>
<sequence>MPTQDENLAASISAPKNAVTGPANRVKEPRAEFEVMKGAQARMPEIPIELQRRVSSASE</sequence>
<evidence type="ECO:0000313" key="3">
    <source>
        <dbReference type="Proteomes" id="UP000198282"/>
    </source>
</evidence>
<evidence type="ECO:0000313" key="2">
    <source>
        <dbReference type="EMBL" id="SNS17791.1"/>
    </source>
</evidence>
<reference evidence="2 3" key="1">
    <citation type="submission" date="2017-06" db="EMBL/GenBank/DDBJ databases">
        <authorList>
            <person name="Kim H.J."/>
            <person name="Triplett B.A."/>
        </authorList>
    </citation>
    <scope>NUCLEOTIDE SEQUENCE [LARGE SCALE GENOMIC DNA]</scope>
    <source>
        <strain evidence="2 3">CGMCC 4.2132</strain>
    </source>
</reference>
<accession>A0A239CDS5</accession>